<feature type="binding site" evidence="15">
    <location>
        <position position="243"/>
    </location>
    <ligand>
        <name>Ca(2+)</name>
        <dbReference type="ChEBI" id="CHEBI:29108"/>
        <label>2</label>
    </ligand>
</feature>
<dbReference type="EC" id="1.11.1.7" evidence="4 18"/>
<feature type="chain" id="PRO_5039743370" description="Peroxidase" evidence="18">
    <location>
        <begin position="23"/>
        <end position="319"/>
    </location>
</feature>
<dbReference type="PRINTS" id="PR00461">
    <property type="entry name" value="PLPEROXIDASE"/>
</dbReference>
<keyword evidence="10 15" id="KW-0408">Iron</keyword>
<dbReference type="SUPFAM" id="SSF48113">
    <property type="entry name" value="Heme-dependent peroxidases"/>
    <property type="match status" value="1"/>
</dbReference>
<dbReference type="OrthoDB" id="2113341at2759"/>
<dbReference type="InterPro" id="IPR010255">
    <property type="entry name" value="Haem_peroxidase_sf"/>
</dbReference>
<dbReference type="InterPro" id="IPR000823">
    <property type="entry name" value="Peroxidase_pln"/>
</dbReference>
<keyword evidence="12" id="KW-0325">Glycoprotein</keyword>
<dbReference type="InterPro" id="IPR002016">
    <property type="entry name" value="Haem_peroxidase"/>
</dbReference>
<evidence type="ECO:0000313" key="21">
    <source>
        <dbReference type="Proteomes" id="UP001058974"/>
    </source>
</evidence>
<sequence>MASTIGIVMMMMMMMVPLTCLASELSVDYYEHTCPHVDSIVAGAVHKATMNDKTVPSALLRMHFHDCFIRGCDGSILLESKGKNKAEKDGPPNISLHAFYVIENAKKALEAICPGVVSCSDILALAARDAVTLSGGPSWEVPKGRKDGRISKAVETRQLPAPTFNISQLQQSFSQRGLSLEDLVALSGGHTLGFAHCSSFQNRIHKFSPKQGIDPSLNPSFANTLQSKCHIENKVKNAGSTLDSSATYFDNAYYKLLLGGKSILSSDQALLTHPTTKALVSKYADSQIEFERAFVKSMIKMSSIINGGQEIRLQCNLIR</sequence>
<evidence type="ECO:0000313" key="20">
    <source>
        <dbReference type="EMBL" id="KAI5392720.1"/>
    </source>
</evidence>
<comment type="catalytic activity">
    <reaction evidence="1 18">
        <text>2 a phenolic donor + H2O2 = 2 a phenolic radical donor + 2 H2O</text>
        <dbReference type="Rhea" id="RHEA:56136"/>
        <dbReference type="ChEBI" id="CHEBI:15377"/>
        <dbReference type="ChEBI" id="CHEBI:16240"/>
        <dbReference type="ChEBI" id="CHEBI:139520"/>
        <dbReference type="ChEBI" id="CHEBI:139521"/>
        <dbReference type="EC" id="1.11.1.7"/>
    </reaction>
</comment>
<dbReference type="PRINTS" id="PR00458">
    <property type="entry name" value="PEROXIDASE"/>
</dbReference>
<keyword evidence="21" id="KW-1185">Reference proteome</keyword>
<dbReference type="CDD" id="cd00693">
    <property type="entry name" value="secretory_peroxidase"/>
    <property type="match status" value="1"/>
</dbReference>
<dbReference type="GO" id="GO:0140825">
    <property type="term" value="F:lactoperoxidase activity"/>
    <property type="evidence" value="ECO:0007669"/>
    <property type="project" value="UniProtKB-EC"/>
</dbReference>
<evidence type="ECO:0000256" key="9">
    <source>
        <dbReference type="ARBA" id="ARBA00023002"/>
    </source>
</evidence>
<feature type="binding site" evidence="15">
    <location>
        <position position="73"/>
    </location>
    <ligand>
        <name>Ca(2+)</name>
        <dbReference type="ChEBI" id="CHEBI:29108"/>
        <label>1</label>
    </ligand>
</feature>
<evidence type="ECO:0000256" key="1">
    <source>
        <dbReference type="ARBA" id="ARBA00000189"/>
    </source>
</evidence>
<comment type="similarity">
    <text evidence="3">Belongs to the peroxidase family. Ascorbate peroxidase subfamily.</text>
</comment>
<organism evidence="20 21">
    <name type="scientific">Pisum sativum</name>
    <name type="common">Garden pea</name>
    <name type="synonym">Lathyrus oleraceus</name>
    <dbReference type="NCBI Taxonomy" id="3888"/>
    <lineage>
        <taxon>Eukaryota</taxon>
        <taxon>Viridiplantae</taxon>
        <taxon>Streptophyta</taxon>
        <taxon>Embryophyta</taxon>
        <taxon>Tracheophyta</taxon>
        <taxon>Spermatophyta</taxon>
        <taxon>Magnoliopsida</taxon>
        <taxon>eudicotyledons</taxon>
        <taxon>Gunneridae</taxon>
        <taxon>Pentapetalae</taxon>
        <taxon>rosids</taxon>
        <taxon>fabids</taxon>
        <taxon>Fabales</taxon>
        <taxon>Fabaceae</taxon>
        <taxon>Papilionoideae</taxon>
        <taxon>50 kb inversion clade</taxon>
        <taxon>NPAAA clade</taxon>
        <taxon>Hologalegina</taxon>
        <taxon>IRL clade</taxon>
        <taxon>Fabeae</taxon>
        <taxon>Lathyrus</taxon>
    </lineage>
</organism>
<dbReference type="InterPro" id="IPR019793">
    <property type="entry name" value="Peroxidases_heam-ligand_BS"/>
</dbReference>
<dbReference type="GO" id="GO:0046872">
    <property type="term" value="F:metal ion binding"/>
    <property type="evidence" value="ECO:0007669"/>
    <property type="project" value="UniProtKB-UniRule"/>
</dbReference>
<dbReference type="Gene3D" id="1.10.420.10">
    <property type="entry name" value="Peroxidase, domain 2"/>
    <property type="match status" value="1"/>
</dbReference>
<evidence type="ECO:0000256" key="12">
    <source>
        <dbReference type="ARBA" id="ARBA00023180"/>
    </source>
</evidence>
<feature type="signal peptide" evidence="18">
    <location>
        <begin position="1"/>
        <end position="22"/>
    </location>
</feature>
<dbReference type="GO" id="GO:0020037">
    <property type="term" value="F:heme binding"/>
    <property type="evidence" value="ECO:0007669"/>
    <property type="project" value="UniProtKB-UniRule"/>
</dbReference>
<dbReference type="PROSITE" id="PS50873">
    <property type="entry name" value="PEROXIDASE_4"/>
    <property type="match status" value="1"/>
</dbReference>
<proteinExistence type="inferred from homology"/>
<evidence type="ECO:0000256" key="18">
    <source>
        <dbReference type="RuleBase" id="RU362060"/>
    </source>
</evidence>
<comment type="function">
    <text evidence="2">Removal of H(2)O(2), oxidation of toxic reductants, biosynthesis and degradation of lignin, suberization, auxin catabolism, response to environmental stresses such as wounding, pathogen attack and oxidative stress. These functions might be dependent on each isozyme/isoform in each plant tissue.</text>
</comment>
<feature type="binding site" description="axial binding residue" evidence="15">
    <location>
        <position position="190"/>
    </location>
    <ligand>
        <name>heme b</name>
        <dbReference type="ChEBI" id="CHEBI:60344"/>
    </ligand>
    <ligandPart>
        <name>Fe</name>
        <dbReference type="ChEBI" id="CHEBI:18248"/>
    </ligandPart>
</feature>
<dbReference type="PANTHER" id="PTHR31235">
    <property type="entry name" value="PEROXIDASE 25-RELATED"/>
    <property type="match status" value="1"/>
</dbReference>
<feature type="binding site" evidence="14">
    <location>
        <position position="160"/>
    </location>
    <ligand>
        <name>substrate</name>
    </ligand>
</feature>
<dbReference type="GO" id="GO:0006979">
    <property type="term" value="P:response to oxidative stress"/>
    <property type="evidence" value="ECO:0007669"/>
    <property type="project" value="UniProtKB-UniRule"/>
</dbReference>
<evidence type="ECO:0000256" key="5">
    <source>
        <dbReference type="ARBA" id="ARBA00022559"/>
    </source>
</evidence>
<feature type="disulfide bond" evidence="17">
    <location>
        <begin position="34"/>
        <end position="113"/>
    </location>
</feature>
<evidence type="ECO:0000259" key="19">
    <source>
        <dbReference type="PROSITE" id="PS50873"/>
    </source>
</evidence>
<keyword evidence="9 18" id="KW-0560">Oxidoreductase</keyword>
<comment type="similarity">
    <text evidence="18">Belongs to the peroxidase family. Classical plant (class III) peroxidase subfamily.</text>
</comment>
<keyword evidence="11 17" id="KW-1015">Disulfide bond</keyword>
<reference evidence="20 21" key="1">
    <citation type="journal article" date="2022" name="Nat. Genet.">
        <title>Improved pea reference genome and pan-genome highlight genomic features and evolutionary characteristics.</title>
        <authorList>
            <person name="Yang T."/>
            <person name="Liu R."/>
            <person name="Luo Y."/>
            <person name="Hu S."/>
            <person name="Wang D."/>
            <person name="Wang C."/>
            <person name="Pandey M.K."/>
            <person name="Ge S."/>
            <person name="Xu Q."/>
            <person name="Li N."/>
            <person name="Li G."/>
            <person name="Huang Y."/>
            <person name="Saxena R.K."/>
            <person name="Ji Y."/>
            <person name="Li M."/>
            <person name="Yan X."/>
            <person name="He Y."/>
            <person name="Liu Y."/>
            <person name="Wang X."/>
            <person name="Xiang C."/>
            <person name="Varshney R.K."/>
            <person name="Ding H."/>
            <person name="Gao S."/>
            <person name="Zong X."/>
        </authorList>
    </citation>
    <scope>NUCLEOTIDE SEQUENCE [LARGE SCALE GENOMIC DNA]</scope>
    <source>
        <strain evidence="20 21">cv. Zhongwan 6</strain>
    </source>
</reference>
<gene>
    <name evidence="20" type="ORF">KIW84_060043</name>
</gene>
<keyword evidence="18" id="KW-0964">Secreted</keyword>
<feature type="binding site" evidence="15">
    <location>
        <position position="191"/>
    </location>
    <ligand>
        <name>Ca(2+)</name>
        <dbReference type="ChEBI" id="CHEBI:29108"/>
        <label>2</label>
    </ligand>
</feature>
<dbReference type="Gramene" id="Psat06G0004300-T1">
    <property type="protein sequence ID" value="KAI5392720.1"/>
    <property type="gene ID" value="KIW84_060043"/>
</dbReference>
<feature type="disulfide bond" evidence="17">
    <location>
        <begin position="67"/>
        <end position="72"/>
    </location>
</feature>
<feature type="domain" description="Plant heme peroxidase family profile" evidence="19">
    <location>
        <begin position="24"/>
        <end position="319"/>
    </location>
</feature>
<evidence type="ECO:0000256" key="10">
    <source>
        <dbReference type="ARBA" id="ARBA00023004"/>
    </source>
</evidence>
<feature type="active site" description="Proton acceptor" evidence="13">
    <location>
        <position position="65"/>
    </location>
</feature>
<evidence type="ECO:0000256" key="13">
    <source>
        <dbReference type="PIRSR" id="PIRSR600823-1"/>
    </source>
</evidence>
<dbReference type="AlphaFoldDB" id="A0A9D5A4M3"/>
<dbReference type="PROSITE" id="PS00435">
    <property type="entry name" value="PEROXIDASE_1"/>
    <property type="match status" value="1"/>
</dbReference>
<feature type="site" description="Transition state stabilizer" evidence="16">
    <location>
        <position position="61"/>
    </location>
</feature>
<dbReference type="Proteomes" id="UP001058974">
    <property type="component" value="Chromosome 6"/>
</dbReference>
<keyword evidence="18" id="KW-0732">Signal</keyword>
<evidence type="ECO:0000256" key="3">
    <source>
        <dbReference type="ARBA" id="ARBA00006873"/>
    </source>
</evidence>
<dbReference type="GO" id="GO:0005576">
    <property type="term" value="C:extracellular region"/>
    <property type="evidence" value="ECO:0007669"/>
    <property type="project" value="UniProtKB-SubCell"/>
</dbReference>
<feature type="binding site" evidence="15">
    <location>
        <position position="75"/>
    </location>
    <ligand>
        <name>Ca(2+)</name>
        <dbReference type="ChEBI" id="CHEBI:29108"/>
        <label>1</label>
    </ligand>
</feature>
<name>A0A9D5A4M3_PEA</name>
<comment type="subcellular location">
    <subcellularLocation>
        <location evidence="18">Secreted</location>
    </subcellularLocation>
</comment>
<evidence type="ECO:0000256" key="17">
    <source>
        <dbReference type="PIRSR" id="PIRSR600823-5"/>
    </source>
</evidence>
<evidence type="ECO:0000256" key="14">
    <source>
        <dbReference type="PIRSR" id="PIRSR600823-2"/>
    </source>
</evidence>
<dbReference type="GO" id="GO:0042744">
    <property type="term" value="P:hydrogen peroxide catabolic process"/>
    <property type="evidence" value="ECO:0007669"/>
    <property type="project" value="UniProtKB-KW"/>
</dbReference>
<evidence type="ECO:0000256" key="7">
    <source>
        <dbReference type="ARBA" id="ARBA00022723"/>
    </source>
</evidence>
<keyword evidence="8 15" id="KW-0106">Calcium</keyword>
<dbReference type="Gene3D" id="1.10.520.10">
    <property type="match status" value="1"/>
</dbReference>
<protein>
    <recommendedName>
        <fullName evidence="4 18">Peroxidase</fullName>
        <ecNumber evidence="4 18">1.11.1.7</ecNumber>
    </recommendedName>
</protein>
<feature type="binding site" evidence="15">
    <location>
        <position position="66"/>
    </location>
    <ligand>
        <name>Ca(2+)</name>
        <dbReference type="ChEBI" id="CHEBI:29108"/>
        <label>1</label>
    </ligand>
</feature>
<evidence type="ECO:0000256" key="16">
    <source>
        <dbReference type="PIRSR" id="PIRSR600823-4"/>
    </source>
</evidence>
<feature type="disulfide bond" evidence="17">
    <location>
        <begin position="119"/>
        <end position="315"/>
    </location>
</feature>
<evidence type="ECO:0000256" key="4">
    <source>
        <dbReference type="ARBA" id="ARBA00012313"/>
    </source>
</evidence>
<feature type="binding site" evidence="15">
    <location>
        <position position="250"/>
    </location>
    <ligand>
        <name>Ca(2+)</name>
        <dbReference type="ChEBI" id="CHEBI:29108"/>
        <label>2</label>
    </ligand>
</feature>
<keyword evidence="18" id="KW-0376">Hydrogen peroxide</keyword>
<comment type="caution">
    <text evidence="20">The sequence shown here is derived from an EMBL/GenBank/DDBJ whole genome shotgun (WGS) entry which is preliminary data.</text>
</comment>
<evidence type="ECO:0000256" key="6">
    <source>
        <dbReference type="ARBA" id="ARBA00022617"/>
    </source>
</evidence>
<keyword evidence="6 18" id="KW-0349">Heme</keyword>
<keyword evidence="7 15" id="KW-0479">Metal-binding</keyword>
<feature type="binding site" evidence="15">
    <location>
        <position position="71"/>
    </location>
    <ligand>
        <name>Ca(2+)</name>
        <dbReference type="ChEBI" id="CHEBI:29108"/>
        <label>1</label>
    </ligand>
</feature>
<dbReference type="InterPro" id="IPR033905">
    <property type="entry name" value="Secretory_peroxidase"/>
</dbReference>
<keyword evidence="5 18" id="KW-0575">Peroxidase</keyword>
<feature type="binding site" evidence="15">
    <location>
        <position position="87"/>
    </location>
    <ligand>
        <name>Ca(2+)</name>
        <dbReference type="ChEBI" id="CHEBI:29108"/>
        <label>1</label>
    </ligand>
</feature>
<accession>A0A9D5A4M3</accession>
<feature type="disulfide bond" evidence="17">
    <location>
        <begin position="197"/>
        <end position="229"/>
    </location>
</feature>
<comment type="cofactor">
    <cofactor evidence="15 18">
        <name>heme b</name>
        <dbReference type="ChEBI" id="CHEBI:60344"/>
    </cofactor>
    <text evidence="15 18">Binds 1 heme b (iron(II)-protoporphyrin IX) group per subunit.</text>
</comment>
<evidence type="ECO:0000256" key="15">
    <source>
        <dbReference type="PIRSR" id="PIRSR600823-3"/>
    </source>
</evidence>
<dbReference type="Pfam" id="PF00141">
    <property type="entry name" value="peroxidase"/>
    <property type="match status" value="1"/>
</dbReference>
<comment type="cofactor">
    <cofactor evidence="15 18">
        <name>Ca(2+)</name>
        <dbReference type="ChEBI" id="CHEBI:29108"/>
    </cofactor>
    <text evidence="15 18">Binds 2 calcium ions per subunit.</text>
</comment>
<dbReference type="EMBL" id="JAMSHJ010000006">
    <property type="protein sequence ID" value="KAI5392720.1"/>
    <property type="molecule type" value="Genomic_DNA"/>
</dbReference>
<evidence type="ECO:0000256" key="11">
    <source>
        <dbReference type="ARBA" id="ARBA00023157"/>
    </source>
</evidence>
<dbReference type="FunFam" id="1.10.520.10:FF:000001">
    <property type="entry name" value="Peroxidase"/>
    <property type="match status" value="1"/>
</dbReference>
<evidence type="ECO:0000256" key="2">
    <source>
        <dbReference type="ARBA" id="ARBA00002322"/>
    </source>
</evidence>
<dbReference type="FunFam" id="1.10.420.10:FF:000006">
    <property type="entry name" value="Peroxidase"/>
    <property type="match status" value="1"/>
</dbReference>
<evidence type="ECO:0000256" key="8">
    <source>
        <dbReference type="ARBA" id="ARBA00022837"/>
    </source>
</evidence>